<feature type="transmembrane region" description="Helical" evidence="7">
    <location>
        <begin position="401"/>
        <end position="421"/>
    </location>
</feature>
<dbReference type="EMBL" id="JBAMIC010000011">
    <property type="protein sequence ID" value="KAK7100699.1"/>
    <property type="molecule type" value="Genomic_DNA"/>
</dbReference>
<evidence type="ECO:0000256" key="5">
    <source>
        <dbReference type="ARBA" id="ARBA00022989"/>
    </source>
</evidence>
<sequence>MPLSAENGITHDRENTEPARWRSTRFFLCYLSSAGLCVVFLQRVSLSMAIVCMVNHTAVNELRHHSHQDSTDPLINHINSSGTDETFVNSSQYTHTPYNLSAVAADESSFQHTEHSCHQLSSTTEQNKDGPFVWDKQTQGLLLSALYLGYTIMQIPGNYVIHRLGVRLMTGGSIVVMSVCHALCHPAAFLSPWAVLALRIVMGLSTATVVPAFYGLWGRWAPKAEQATLLGVTFAGQMVALAAVFPLSALLCEYGFLGGWPSVFYVFGGVGIVWSAVWFFLMSDSPETHPRISPSERDYIVRTRASVTDRKQKLEVPWGSMVKSSCFWAIAVGHFVYDYGFFLMISNLPIFLYETMGFDIKSNGVISMLPYIALFLVLTGTGFLSDCVIRRRYLSVLAARKLFTIAAYITPAVLLVVMSHLPCDQTVALVTLLVVAVGVSGLAITGGFFLNPYDIAPRYAVNICTATNTLSSVAGMLNPYLVAALTVDQTREQWQTVFYITSGLYIIGILVFCVFAKAHVQPWACPPQQEIECTVLNKPDSHT</sequence>
<keyword evidence="3 7" id="KW-0812">Transmembrane</keyword>
<dbReference type="InterPro" id="IPR036259">
    <property type="entry name" value="MFS_trans_sf"/>
</dbReference>
<feature type="transmembrane region" description="Helical" evidence="7">
    <location>
        <begin position="27"/>
        <end position="51"/>
    </location>
</feature>
<evidence type="ECO:0000313" key="9">
    <source>
        <dbReference type="EMBL" id="KAK7100699.1"/>
    </source>
</evidence>
<feature type="transmembrane region" description="Helical" evidence="7">
    <location>
        <begin position="326"/>
        <end position="348"/>
    </location>
</feature>
<dbReference type="GO" id="GO:0016020">
    <property type="term" value="C:membrane"/>
    <property type="evidence" value="ECO:0007669"/>
    <property type="project" value="UniProtKB-SubCell"/>
</dbReference>
<keyword evidence="10" id="KW-1185">Reference proteome</keyword>
<feature type="transmembrane region" description="Helical" evidence="7">
    <location>
        <begin position="368"/>
        <end position="389"/>
    </location>
</feature>
<feature type="transmembrane region" description="Helical" evidence="7">
    <location>
        <begin position="168"/>
        <end position="190"/>
    </location>
</feature>
<dbReference type="Gene3D" id="1.20.1250.20">
    <property type="entry name" value="MFS general substrate transporter like domains"/>
    <property type="match status" value="2"/>
</dbReference>
<dbReference type="GO" id="GO:0015293">
    <property type="term" value="F:symporter activity"/>
    <property type="evidence" value="ECO:0007669"/>
    <property type="project" value="UniProtKB-KW"/>
</dbReference>
<dbReference type="SUPFAM" id="SSF103473">
    <property type="entry name" value="MFS general substrate transporter"/>
    <property type="match status" value="1"/>
</dbReference>
<dbReference type="PROSITE" id="PS50850">
    <property type="entry name" value="MFS"/>
    <property type="match status" value="1"/>
</dbReference>
<dbReference type="GO" id="GO:0006820">
    <property type="term" value="P:monoatomic anion transport"/>
    <property type="evidence" value="ECO:0007669"/>
    <property type="project" value="TreeGrafter"/>
</dbReference>
<dbReference type="InterPro" id="IPR020846">
    <property type="entry name" value="MFS_dom"/>
</dbReference>
<keyword evidence="5 7" id="KW-1133">Transmembrane helix</keyword>
<accession>A0AAN9GAN6</accession>
<name>A0AAN9GAN6_9CAEN</name>
<keyword evidence="6 7" id="KW-0472">Membrane</keyword>
<dbReference type="Proteomes" id="UP001374579">
    <property type="component" value="Unassembled WGS sequence"/>
</dbReference>
<feature type="transmembrane region" description="Helical" evidence="7">
    <location>
        <begin position="459"/>
        <end position="477"/>
    </location>
</feature>
<evidence type="ECO:0000256" key="1">
    <source>
        <dbReference type="ARBA" id="ARBA00004141"/>
    </source>
</evidence>
<evidence type="ECO:0000313" key="10">
    <source>
        <dbReference type="Proteomes" id="UP001374579"/>
    </source>
</evidence>
<evidence type="ECO:0000259" key="8">
    <source>
        <dbReference type="PROSITE" id="PS50850"/>
    </source>
</evidence>
<dbReference type="PANTHER" id="PTHR11662">
    <property type="entry name" value="SOLUTE CARRIER FAMILY 17"/>
    <property type="match status" value="1"/>
</dbReference>
<dbReference type="InterPro" id="IPR011701">
    <property type="entry name" value="MFS"/>
</dbReference>
<proteinExistence type="predicted"/>
<dbReference type="FunFam" id="1.20.1250.20:FF:000003">
    <property type="entry name" value="Solute carrier family 17 member 3"/>
    <property type="match status" value="1"/>
</dbReference>
<gene>
    <name evidence="9" type="ORF">V1264_023605</name>
</gene>
<reference evidence="9 10" key="1">
    <citation type="submission" date="2024-02" db="EMBL/GenBank/DDBJ databases">
        <title>Chromosome-scale genome assembly of the rough periwinkle Littorina saxatilis.</title>
        <authorList>
            <person name="De Jode A."/>
            <person name="Faria R."/>
            <person name="Formenti G."/>
            <person name="Sims Y."/>
            <person name="Smith T.P."/>
            <person name="Tracey A."/>
            <person name="Wood J.M.D."/>
            <person name="Zagrodzka Z.B."/>
            <person name="Johannesson K."/>
            <person name="Butlin R.K."/>
            <person name="Leder E.H."/>
        </authorList>
    </citation>
    <scope>NUCLEOTIDE SEQUENCE [LARGE SCALE GENOMIC DNA]</scope>
    <source>
        <strain evidence="9">Snail1</strain>
        <tissue evidence="9">Muscle</tissue>
    </source>
</reference>
<dbReference type="AlphaFoldDB" id="A0AAN9GAN6"/>
<evidence type="ECO:0000256" key="6">
    <source>
        <dbReference type="ARBA" id="ARBA00023136"/>
    </source>
</evidence>
<evidence type="ECO:0000256" key="3">
    <source>
        <dbReference type="ARBA" id="ARBA00022692"/>
    </source>
</evidence>
<organism evidence="9 10">
    <name type="scientific">Littorina saxatilis</name>
    <dbReference type="NCBI Taxonomy" id="31220"/>
    <lineage>
        <taxon>Eukaryota</taxon>
        <taxon>Metazoa</taxon>
        <taxon>Spiralia</taxon>
        <taxon>Lophotrochozoa</taxon>
        <taxon>Mollusca</taxon>
        <taxon>Gastropoda</taxon>
        <taxon>Caenogastropoda</taxon>
        <taxon>Littorinimorpha</taxon>
        <taxon>Littorinoidea</taxon>
        <taxon>Littorinidae</taxon>
        <taxon>Littorina</taxon>
    </lineage>
</organism>
<comment type="caution">
    <text evidence="9">The sequence shown here is derived from an EMBL/GenBank/DDBJ whole genome shotgun (WGS) entry which is preliminary data.</text>
</comment>
<feature type="transmembrane region" description="Helical" evidence="7">
    <location>
        <begin position="427"/>
        <end position="450"/>
    </location>
</feature>
<feature type="domain" description="Major facilitator superfamily (MFS) profile" evidence="8">
    <location>
        <begin position="85"/>
        <end position="520"/>
    </location>
</feature>
<feature type="transmembrane region" description="Helical" evidence="7">
    <location>
        <begin position="196"/>
        <end position="217"/>
    </location>
</feature>
<evidence type="ECO:0000256" key="4">
    <source>
        <dbReference type="ARBA" id="ARBA00022847"/>
    </source>
</evidence>
<feature type="transmembrane region" description="Helical" evidence="7">
    <location>
        <begin position="263"/>
        <end position="281"/>
    </location>
</feature>
<feature type="transmembrane region" description="Helical" evidence="7">
    <location>
        <begin position="141"/>
        <end position="161"/>
    </location>
</feature>
<dbReference type="Pfam" id="PF07690">
    <property type="entry name" value="MFS_1"/>
    <property type="match status" value="1"/>
</dbReference>
<feature type="transmembrane region" description="Helical" evidence="7">
    <location>
        <begin position="229"/>
        <end position="251"/>
    </location>
</feature>
<dbReference type="InterPro" id="IPR050382">
    <property type="entry name" value="MFS_Na/Anion_cotransporter"/>
</dbReference>
<evidence type="ECO:0000256" key="7">
    <source>
        <dbReference type="SAM" id="Phobius"/>
    </source>
</evidence>
<evidence type="ECO:0000256" key="2">
    <source>
        <dbReference type="ARBA" id="ARBA00022448"/>
    </source>
</evidence>
<keyword evidence="4" id="KW-0769">Symport</keyword>
<protein>
    <recommendedName>
        <fullName evidence="8">Major facilitator superfamily (MFS) profile domain-containing protein</fullName>
    </recommendedName>
</protein>
<dbReference type="PANTHER" id="PTHR11662:SF399">
    <property type="entry name" value="FI19708P1-RELATED"/>
    <property type="match status" value="1"/>
</dbReference>
<keyword evidence="2" id="KW-0813">Transport</keyword>
<comment type="subcellular location">
    <subcellularLocation>
        <location evidence="1">Membrane</location>
        <topology evidence="1">Multi-pass membrane protein</topology>
    </subcellularLocation>
</comment>
<feature type="transmembrane region" description="Helical" evidence="7">
    <location>
        <begin position="497"/>
        <end position="516"/>
    </location>
</feature>